<dbReference type="Proteomes" id="UP001059824">
    <property type="component" value="Chromosome"/>
</dbReference>
<name>A0A857MUS0_9BACT</name>
<evidence type="ECO:0000259" key="1">
    <source>
        <dbReference type="Pfam" id="PF00814"/>
    </source>
</evidence>
<organism evidence="2 3">
    <name type="scientific">Candidatus Mycosynbacter amalyticus</name>
    <dbReference type="NCBI Taxonomy" id="2665156"/>
    <lineage>
        <taxon>Bacteria</taxon>
        <taxon>Candidatus Saccharimonadota</taxon>
        <taxon>Candidatus Saccharimonadota incertae sedis</taxon>
        <taxon>Candidatus Mycosynbacter</taxon>
    </lineage>
</organism>
<keyword evidence="3" id="KW-1185">Reference proteome</keyword>
<accession>A0A857MUS0</accession>
<dbReference type="KEGG" id="mama:GII36_04840"/>
<dbReference type="InterPro" id="IPR022496">
    <property type="entry name" value="T6A_TsaB"/>
</dbReference>
<feature type="domain" description="Gcp-like" evidence="1">
    <location>
        <begin position="29"/>
        <end position="90"/>
    </location>
</feature>
<sequence length="128" mass="13932">MILLLDTSTPECKLTLVDGEARYEYAWQADRELARGLLEFLVAKLAEHEQTLAGLDGIGVLCGPGSFTGLRIGITTLNTVADSEHIPIVGTLGEQWRDDALARLAAGENDQIVLPEYGREARITAPRK</sequence>
<dbReference type="Gene3D" id="3.30.420.40">
    <property type="match status" value="1"/>
</dbReference>
<evidence type="ECO:0000313" key="2">
    <source>
        <dbReference type="EMBL" id="QHN43147.1"/>
    </source>
</evidence>
<dbReference type="RefSeq" id="WP_260763041.1">
    <property type="nucleotide sequence ID" value="NZ_CP045921.1"/>
</dbReference>
<reference evidence="2" key="1">
    <citation type="journal article" date="2021" name="Nat. Microbiol.">
        <title>Cocultivation of an ultrasmall environmental parasitic bacterium with lytic ability against bacteria associated with wastewater foams.</title>
        <authorList>
            <person name="Batinovic S."/>
            <person name="Rose J.J.A."/>
            <person name="Ratcliffe J."/>
            <person name="Seviour R.J."/>
            <person name="Petrovski S."/>
        </authorList>
    </citation>
    <scope>NUCLEOTIDE SEQUENCE</scope>
    <source>
        <strain evidence="2">JR1</strain>
    </source>
</reference>
<proteinExistence type="predicted"/>
<dbReference type="InterPro" id="IPR043129">
    <property type="entry name" value="ATPase_NBD"/>
</dbReference>
<gene>
    <name evidence="2" type="primary">tsaB</name>
    <name evidence="2" type="ORF">GII36_04840</name>
</gene>
<dbReference type="Pfam" id="PF00814">
    <property type="entry name" value="TsaD"/>
    <property type="match status" value="1"/>
</dbReference>
<dbReference type="SUPFAM" id="SSF53067">
    <property type="entry name" value="Actin-like ATPase domain"/>
    <property type="match status" value="1"/>
</dbReference>
<evidence type="ECO:0000313" key="3">
    <source>
        <dbReference type="Proteomes" id="UP001059824"/>
    </source>
</evidence>
<dbReference type="AlphaFoldDB" id="A0A857MUS0"/>
<dbReference type="InterPro" id="IPR000905">
    <property type="entry name" value="Gcp-like_dom"/>
</dbReference>
<dbReference type="GO" id="GO:0002949">
    <property type="term" value="P:tRNA threonylcarbamoyladenosine modification"/>
    <property type="evidence" value="ECO:0007669"/>
    <property type="project" value="InterPro"/>
</dbReference>
<dbReference type="NCBIfam" id="TIGR03725">
    <property type="entry name" value="T6A_YeaZ"/>
    <property type="match status" value="1"/>
</dbReference>
<dbReference type="EMBL" id="CP045921">
    <property type="protein sequence ID" value="QHN43147.1"/>
    <property type="molecule type" value="Genomic_DNA"/>
</dbReference>
<protein>
    <submittedName>
        <fullName evidence="2">tRNA (Adenosine(37)-N6)-threonylcarbamoyltransferase complex dimerization subunit type 1 TsaB</fullName>
    </submittedName>
</protein>